<feature type="domain" description="HTH lysR-type" evidence="6">
    <location>
        <begin position="2"/>
        <end position="59"/>
    </location>
</feature>
<evidence type="ECO:0000256" key="2">
    <source>
        <dbReference type="ARBA" id="ARBA00009437"/>
    </source>
</evidence>
<evidence type="ECO:0000256" key="1">
    <source>
        <dbReference type="ARBA" id="ARBA00003502"/>
    </source>
</evidence>
<dbReference type="PROSITE" id="PS50931">
    <property type="entry name" value="HTH_LYSR"/>
    <property type="match status" value="1"/>
</dbReference>
<comment type="caution">
    <text evidence="7">The sequence shown here is derived from an EMBL/GenBank/DDBJ whole genome shotgun (WGS) entry which is preliminary data.</text>
</comment>
<dbReference type="PANTHER" id="PTHR30419:SF8">
    <property type="entry name" value="NITROGEN ASSIMILATION TRANSCRIPTIONAL ACTIVATOR-RELATED"/>
    <property type="match status" value="1"/>
</dbReference>
<dbReference type="GO" id="GO:0005829">
    <property type="term" value="C:cytosol"/>
    <property type="evidence" value="ECO:0007669"/>
    <property type="project" value="TreeGrafter"/>
</dbReference>
<dbReference type="EMBL" id="AGWX01000004">
    <property type="protein sequence ID" value="EKS36717.1"/>
    <property type="molecule type" value="Genomic_DNA"/>
</dbReference>
<dbReference type="Gene3D" id="1.10.10.10">
    <property type="entry name" value="Winged helix-like DNA-binding domain superfamily/Winged helix DNA-binding domain"/>
    <property type="match status" value="1"/>
</dbReference>
<evidence type="ECO:0000259" key="6">
    <source>
        <dbReference type="PROSITE" id="PS50931"/>
    </source>
</evidence>
<protein>
    <recommendedName>
        <fullName evidence="6">HTH lysR-type domain-containing protein</fullName>
    </recommendedName>
</protein>
<dbReference type="RefSeq" id="WP_006021838.1">
    <property type="nucleotide sequence ID" value="NZ_KB375283.1"/>
</dbReference>
<keyword evidence="5" id="KW-0804">Transcription</keyword>
<accession>K8P2C4</accession>
<dbReference type="PANTHER" id="PTHR30419">
    <property type="entry name" value="HTH-TYPE TRANSCRIPTIONAL REGULATOR YBHD"/>
    <property type="match status" value="1"/>
</dbReference>
<dbReference type="AlphaFoldDB" id="K8P2C4"/>
<reference evidence="7 8" key="1">
    <citation type="submission" date="2012-04" db="EMBL/GenBank/DDBJ databases">
        <title>The Genome Sequence of Afipia broomeae ATCC 49717.</title>
        <authorList>
            <consortium name="The Broad Institute Genome Sequencing Platform"/>
            <person name="Earl A."/>
            <person name="Ward D."/>
            <person name="Feldgarden M."/>
            <person name="Gevers D."/>
            <person name="Huys G."/>
            <person name="Walker B."/>
            <person name="Young S.K."/>
            <person name="Zeng Q."/>
            <person name="Gargeya S."/>
            <person name="Fitzgerald M."/>
            <person name="Haas B."/>
            <person name="Abouelleil A."/>
            <person name="Alvarado L."/>
            <person name="Arachchi H.M."/>
            <person name="Berlin A."/>
            <person name="Chapman S.B."/>
            <person name="Goldberg J."/>
            <person name="Griggs A."/>
            <person name="Gujja S."/>
            <person name="Hansen M."/>
            <person name="Howarth C."/>
            <person name="Imamovic A."/>
            <person name="Larimer J."/>
            <person name="McCowen C."/>
            <person name="Montmayeur A."/>
            <person name="Murphy C."/>
            <person name="Neiman D."/>
            <person name="Pearson M."/>
            <person name="Priest M."/>
            <person name="Roberts A."/>
            <person name="Saif S."/>
            <person name="Shea T."/>
            <person name="Sisk P."/>
            <person name="Sykes S."/>
            <person name="Wortman J."/>
            <person name="Nusbaum C."/>
            <person name="Birren B."/>
        </authorList>
    </citation>
    <scope>NUCLEOTIDE SEQUENCE [LARGE SCALE GENOMIC DNA]</scope>
    <source>
        <strain evidence="7 8">ATCC 49717</strain>
    </source>
</reference>
<dbReference type="CDD" id="cd05466">
    <property type="entry name" value="PBP2_LTTR_substrate"/>
    <property type="match status" value="1"/>
</dbReference>
<dbReference type="Proteomes" id="UP000001096">
    <property type="component" value="Unassembled WGS sequence"/>
</dbReference>
<dbReference type="InterPro" id="IPR036390">
    <property type="entry name" value="WH_DNA-bd_sf"/>
</dbReference>
<organism evidence="7 8">
    <name type="scientific">Afipia broomeae ATCC 49717</name>
    <dbReference type="NCBI Taxonomy" id="883078"/>
    <lineage>
        <taxon>Bacteria</taxon>
        <taxon>Pseudomonadati</taxon>
        <taxon>Pseudomonadota</taxon>
        <taxon>Alphaproteobacteria</taxon>
        <taxon>Hyphomicrobiales</taxon>
        <taxon>Nitrobacteraceae</taxon>
        <taxon>Afipia</taxon>
    </lineage>
</organism>
<proteinExistence type="inferred from homology"/>
<dbReference type="Pfam" id="PF03466">
    <property type="entry name" value="LysR_substrate"/>
    <property type="match status" value="1"/>
</dbReference>
<gene>
    <name evidence="7" type="ORF">HMPREF9695_03135</name>
</gene>
<dbReference type="GO" id="GO:0003677">
    <property type="term" value="F:DNA binding"/>
    <property type="evidence" value="ECO:0007669"/>
    <property type="project" value="UniProtKB-KW"/>
</dbReference>
<dbReference type="PRINTS" id="PR00039">
    <property type="entry name" value="HTHLYSR"/>
</dbReference>
<dbReference type="PATRIC" id="fig|883078.3.peg.3242"/>
<dbReference type="HOGENOM" id="CLU_039613_6_0_5"/>
<dbReference type="eggNOG" id="COG0583">
    <property type="taxonomic scope" value="Bacteria"/>
</dbReference>
<dbReference type="SUPFAM" id="SSF53850">
    <property type="entry name" value="Periplasmic binding protein-like II"/>
    <property type="match status" value="1"/>
</dbReference>
<name>K8P2C4_9BRAD</name>
<evidence type="ECO:0000256" key="4">
    <source>
        <dbReference type="ARBA" id="ARBA00023125"/>
    </source>
</evidence>
<sequence length="319" mass="35478">MISLRQIRSFVAVYEEGSFTSAAKREGATQSGISQHLKQLEFELGAALLERNGRDIEPTLAGKLYYRECVDVLKKLEAAQQSVAVNHVRGAIRVGLMPTFTRSLLAPALDRFLTSAPGSEISVTEAYSGVLTDMILKGELDFAIVPAFEGVTGISHRLLARDREMLVSAKRTKSNLKPVRLSDLDPLKVVLPGPQNTRRRNIETYFTANGVTVAQRLELDAMMGTLQFVAASDWVAILPFVMMVSDLDEERFDVRPLDEPPFYSEFVLIEPARKVMSPAAALFAEILKMEAEGALLIFQKRTGAQRISQRRARRPAVRR</sequence>
<keyword evidence="4" id="KW-0238">DNA-binding</keyword>
<evidence type="ECO:0000256" key="3">
    <source>
        <dbReference type="ARBA" id="ARBA00023015"/>
    </source>
</evidence>
<dbReference type="InterPro" id="IPR005119">
    <property type="entry name" value="LysR_subst-bd"/>
</dbReference>
<comment type="function">
    <text evidence="1">NodD regulates the expression of the nodABCFE genes which encode other nodulation proteins. NodD is also a negative regulator of its own expression. Binds flavonoids as inducers.</text>
</comment>
<dbReference type="InterPro" id="IPR036388">
    <property type="entry name" value="WH-like_DNA-bd_sf"/>
</dbReference>
<dbReference type="SUPFAM" id="SSF46785">
    <property type="entry name" value="Winged helix' DNA-binding domain"/>
    <property type="match status" value="1"/>
</dbReference>
<keyword evidence="8" id="KW-1185">Reference proteome</keyword>
<dbReference type="Pfam" id="PF00126">
    <property type="entry name" value="HTH_1"/>
    <property type="match status" value="1"/>
</dbReference>
<evidence type="ECO:0000313" key="7">
    <source>
        <dbReference type="EMBL" id="EKS36717.1"/>
    </source>
</evidence>
<dbReference type="InterPro" id="IPR000847">
    <property type="entry name" value="LysR_HTH_N"/>
</dbReference>
<evidence type="ECO:0000313" key="8">
    <source>
        <dbReference type="Proteomes" id="UP000001096"/>
    </source>
</evidence>
<keyword evidence="3" id="KW-0805">Transcription regulation</keyword>
<comment type="similarity">
    <text evidence="2">Belongs to the LysR transcriptional regulatory family.</text>
</comment>
<dbReference type="FunFam" id="1.10.10.10:FF:000001">
    <property type="entry name" value="LysR family transcriptional regulator"/>
    <property type="match status" value="1"/>
</dbReference>
<dbReference type="InterPro" id="IPR050950">
    <property type="entry name" value="HTH-type_LysR_regulators"/>
</dbReference>
<dbReference type="Gene3D" id="3.40.190.290">
    <property type="match status" value="1"/>
</dbReference>
<dbReference type="GO" id="GO:0003700">
    <property type="term" value="F:DNA-binding transcription factor activity"/>
    <property type="evidence" value="ECO:0007669"/>
    <property type="project" value="InterPro"/>
</dbReference>
<evidence type="ECO:0000256" key="5">
    <source>
        <dbReference type="ARBA" id="ARBA00023163"/>
    </source>
</evidence>